<accession>A0A1Q6A5I9</accession>
<name>A0A1Q6A5I9_9SPHI</name>
<keyword evidence="2" id="KW-1185">Reference proteome</keyword>
<proteinExistence type="predicted"/>
<gene>
    <name evidence="1" type="ORF">RG47T_4751</name>
</gene>
<dbReference type="EMBL" id="MPPL01000001">
    <property type="protein sequence ID" value="OKS89267.1"/>
    <property type="molecule type" value="Genomic_DNA"/>
</dbReference>
<dbReference type="AlphaFoldDB" id="A0A1Q6A5I9"/>
<dbReference type="STRING" id="1302689.RG47T_4751"/>
<reference evidence="1 2" key="1">
    <citation type="submission" date="2016-11" db="EMBL/GenBank/DDBJ databases">
        <title>Whole Genome Sequencing of Mucilaginibacter polytrichastri RG4-7(T) isolated from the moss sample.</title>
        <authorList>
            <person name="Li Y."/>
        </authorList>
    </citation>
    <scope>NUCLEOTIDE SEQUENCE [LARGE SCALE GENOMIC DNA]</scope>
    <source>
        <strain evidence="1 2">RG4-7</strain>
    </source>
</reference>
<evidence type="ECO:0000313" key="1">
    <source>
        <dbReference type="EMBL" id="OKS89267.1"/>
    </source>
</evidence>
<dbReference type="Proteomes" id="UP000186720">
    <property type="component" value="Unassembled WGS sequence"/>
</dbReference>
<protein>
    <submittedName>
        <fullName evidence="1">Uncharacterized protein</fullName>
    </submittedName>
</protein>
<evidence type="ECO:0000313" key="2">
    <source>
        <dbReference type="Proteomes" id="UP000186720"/>
    </source>
</evidence>
<comment type="caution">
    <text evidence="1">The sequence shown here is derived from an EMBL/GenBank/DDBJ whole genome shotgun (WGS) entry which is preliminary data.</text>
</comment>
<organism evidence="1 2">
    <name type="scientific">Mucilaginibacter polytrichastri</name>
    <dbReference type="NCBI Taxonomy" id="1302689"/>
    <lineage>
        <taxon>Bacteria</taxon>
        <taxon>Pseudomonadati</taxon>
        <taxon>Bacteroidota</taxon>
        <taxon>Sphingobacteriia</taxon>
        <taxon>Sphingobacteriales</taxon>
        <taxon>Sphingobacteriaceae</taxon>
        <taxon>Mucilaginibacter</taxon>
    </lineage>
</organism>
<sequence length="38" mass="4517">MKTYTRKTDRIQYILIYNSKMLNAKAQYNNVSANKAYV</sequence>